<dbReference type="OrthoDB" id="9774724at2"/>
<reference evidence="2 3" key="1">
    <citation type="submission" date="2016-02" db="EMBL/GenBank/DDBJ databases">
        <title>Anaerosporomusa subterraneum gen. nov., sp. nov., a spore-forming obligate anaerobe isolated from saprolite.</title>
        <authorList>
            <person name="Choi J.K."/>
            <person name="Shah M."/>
            <person name="Yee N."/>
        </authorList>
    </citation>
    <scope>NUCLEOTIDE SEQUENCE [LARGE SCALE GENOMIC DNA]</scope>
    <source>
        <strain evidence="2 3">RU4</strain>
    </source>
</reference>
<dbReference type="Pfam" id="PF04459">
    <property type="entry name" value="DUF512"/>
    <property type="match status" value="1"/>
</dbReference>
<dbReference type="Pfam" id="PF19238">
    <property type="entry name" value="Radical_SAM_2"/>
    <property type="match status" value="1"/>
</dbReference>
<evidence type="ECO:0000313" key="2">
    <source>
        <dbReference type="EMBL" id="KYZ77463.1"/>
    </source>
</evidence>
<dbReference type="InterPro" id="IPR036034">
    <property type="entry name" value="PDZ_sf"/>
</dbReference>
<dbReference type="InterPro" id="IPR045375">
    <property type="entry name" value="Put_radical_SAM-like_N"/>
</dbReference>
<dbReference type="InterPro" id="IPR001478">
    <property type="entry name" value="PDZ"/>
</dbReference>
<dbReference type="SUPFAM" id="SSF50156">
    <property type="entry name" value="PDZ domain-like"/>
    <property type="match status" value="1"/>
</dbReference>
<dbReference type="InterPro" id="IPR058240">
    <property type="entry name" value="rSAM_sf"/>
</dbReference>
<comment type="caution">
    <text evidence="2">The sequence shown here is derived from an EMBL/GenBank/DDBJ whole genome shotgun (WGS) entry which is preliminary data.</text>
</comment>
<dbReference type="SUPFAM" id="SSF102114">
    <property type="entry name" value="Radical SAM enzymes"/>
    <property type="match status" value="1"/>
</dbReference>
<organism evidence="2 3">
    <name type="scientific">Anaerosporomusa subterranea</name>
    <dbReference type="NCBI Taxonomy" id="1794912"/>
    <lineage>
        <taxon>Bacteria</taxon>
        <taxon>Bacillati</taxon>
        <taxon>Bacillota</taxon>
        <taxon>Negativicutes</taxon>
        <taxon>Acetonemataceae</taxon>
        <taxon>Anaerosporomusa</taxon>
    </lineage>
</organism>
<evidence type="ECO:0000259" key="1">
    <source>
        <dbReference type="PROSITE" id="PS50106"/>
    </source>
</evidence>
<dbReference type="PROSITE" id="PS50106">
    <property type="entry name" value="PDZ"/>
    <property type="match status" value="1"/>
</dbReference>
<proteinExistence type="predicted"/>
<dbReference type="InterPro" id="IPR007549">
    <property type="entry name" value="DUF512"/>
</dbReference>
<dbReference type="Gene3D" id="2.30.42.10">
    <property type="match status" value="1"/>
</dbReference>
<evidence type="ECO:0000313" key="3">
    <source>
        <dbReference type="Proteomes" id="UP000076268"/>
    </source>
</evidence>
<dbReference type="Pfam" id="PF17820">
    <property type="entry name" value="PDZ_6"/>
    <property type="match status" value="1"/>
</dbReference>
<keyword evidence="3" id="KW-1185">Reference proteome</keyword>
<accession>A0A154BTW9</accession>
<gene>
    <name evidence="2" type="ORF">AXX12_04970</name>
</gene>
<dbReference type="Proteomes" id="UP000076268">
    <property type="component" value="Unassembled WGS sequence"/>
</dbReference>
<feature type="domain" description="PDZ" evidence="1">
    <location>
        <begin position="1"/>
        <end position="42"/>
    </location>
</feature>
<dbReference type="STRING" id="1794912.AXX12_04970"/>
<dbReference type="AlphaFoldDB" id="A0A154BTW9"/>
<sequence length="434" mass="47670">MLKQGIIATVRPGSLAARLGLTAGDRLLSVNGQSPEDLIDLSFAVADSRFTLAVEKLDGTKETHQVRKGRHDDLGIEFESAVFDQVRCCANRCIFCFVDQMPAGMRQSLYVKDDDYRLSFLYGNFVTLTNLGPRDLDRIRRLHLSPLYVSVHATDGEVRASMLNNKRASQIMKQINELVSFGTELHAQIVLCPGINDGAVLEKSFRDLYALSPSVLSLAIVPVGLTRYRQDCHSLSGFTADGAAAVINQVENWQAACREETGESFVYLADEFYLAAGRTVPAYDLYADFPQLENGVGLVRCFLDEWEKTELTASYDQPLCIDVVCGVSAAKIIGPLLADWTVPNLTVRLLPVENKFFGPSITVTGLLTGSDILAALQASDKPGDGVIIPGIALRKGENIFLDDMTLEEFERQLGSPVRAAHFAADLKQCLADWR</sequence>
<dbReference type="EMBL" id="LSGP01000013">
    <property type="protein sequence ID" value="KYZ77463.1"/>
    <property type="molecule type" value="Genomic_DNA"/>
</dbReference>
<protein>
    <submittedName>
        <fullName evidence="2">Peptide-binding protein</fullName>
    </submittedName>
</protein>
<dbReference type="InterPro" id="IPR041489">
    <property type="entry name" value="PDZ_6"/>
</dbReference>
<name>A0A154BTW9_ANASB</name>